<dbReference type="PANTHER" id="PTHR36739:SF1">
    <property type="entry name" value="D-TAGATOSE-1,6-BISPHOSPHATE ALDOLASE SUBUNIT"/>
    <property type="match status" value="1"/>
</dbReference>
<dbReference type="Pfam" id="PF25103">
    <property type="entry name" value="DUF7811"/>
    <property type="match status" value="1"/>
</dbReference>
<sequence>MASGIVGGGGSLSDVYSSAKRILLKARDGIERLERFESSSMDSPDLASSVKRDITEVRSLCSNMDALWRSIPVKSQRDLWRRKTEQVGEEAEYLNQSLEKYMSRNQRKMLEAKERADLLGRASGEGAHILQIFDEEAQAMNSVKNSKRMLEESFSSGVAILSKYAEQRDRLKSAQRKALDVLNTVGLSNSVLRLIERRNRVDTWIKYAEVFFIARRANFNIHISMIFFFFILKHGCIEDLSRLVQISIDSLIKMVSVSDFLVMAETCTLLFSTFSSHLTISSFRHSHPSAARFSSLLSRVRPSRFAVKASHYGSFSDDDAFNFFPWSDANNEIEWVPEERITLFTTDGLVQIGGNMVPRRIKSSHKKHRRSKSPEKHQKFQESSYMDPAQGLCLGALFDIAATNGLDMGRRLCIFGFCRSVEMLSDVVEDTVLEHGGEIVATETESTSGLQEKLTMTVAVPYLWGVPPAAERLHLAVRTGGGIVDKVYWQWHFL</sequence>
<evidence type="ECO:0000313" key="4">
    <source>
        <dbReference type="Proteomes" id="UP000682877"/>
    </source>
</evidence>
<dbReference type="Pfam" id="PF12352">
    <property type="entry name" value="V-SNARE_C"/>
    <property type="match status" value="1"/>
</dbReference>
<evidence type="ECO:0000259" key="2">
    <source>
        <dbReference type="Pfam" id="PF25103"/>
    </source>
</evidence>
<dbReference type="EMBL" id="LR999454">
    <property type="protein sequence ID" value="CAE6033788.1"/>
    <property type="molecule type" value="Genomic_DNA"/>
</dbReference>
<organism evidence="3 4">
    <name type="scientific">Arabidopsis arenosa</name>
    <name type="common">Sand rock-cress</name>
    <name type="synonym">Cardaminopsis arenosa</name>
    <dbReference type="NCBI Taxonomy" id="38785"/>
    <lineage>
        <taxon>Eukaryota</taxon>
        <taxon>Viridiplantae</taxon>
        <taxon>Streptophyta</taxon>
        <taxon>Embryophyta</taxon>
        <taxon>Tracheophyta</taxon>
        <taxon>Spermatophyta</taxon>
        <taxon>Magnoliopsida</taxon>
        <taxon>eudicotyledons</taxon>
        <taxon>Gunneridae</taxon>
        <taxon>Pentapetalae</taxon>
        <taxon>rosids</taxon>
        <taxon>malvids</taxon>
        <taxon>Brassicales</taxon>
        <taxon>Brassicaceae</taxon>
        <taxon>Camelineae</taxon>
        <taxon>Arabidopsis</taxon>
    </lineage>
</organism>
<feature type="compositionally biased region" description="Basic residues" evidence="1">
    <location>
        <begin position="360"/>
        <end position="371"/>
    </location>
</feature>
<accession>A0A8S2A9K7</accession>
<reference evidence="3" key="1">
    <citation type="submission" date="2021-01" db="EMBL/GenBank/DDBJ databases">
        <authorList>
            <person name="Bezrukov I."/>
        </authorList>
    </citation>
    <scope>NUCLEOTIDE SEQUENCE</scope>
</reference>
<feature type="domain" description="DUF7811" evidence="2">
    <location>
        <begin position="372"/>
        <end position="494"/>
    </location>
</feature>
<protein>
    <recommendedName>
        <fullName evidence="2">DUF7811 domain-containing protein</fullName>
    </recommendedName>
</protein>
<gene>
    <name evidence="3" type="ORF">AARE701A_LOCUS10702</name>
</gene>
<dbReference type="Proteomes" id="UP000682877">
    <property type="component" value="Chromosome 4"/>
</dbReference>
<evidence type="ECO:0000256" key="1">
    <source>
        <dbReference type="SAM" id="MobiDB-lite"/>
    </source>
</evidence>
<dbReference type="SUPFAM" id="SSF58038">
    <property type="entry name" value="SNARE fusion complex"/>
    <property type="match status" value="1"/>
</dbReference>
<dbReference type="AlphaFoldDB" id="A0A8S2A9K7"/>
<dbReference type="InterPro" id="IPR056713">
    <property type="entry name" value="DUF7811"/>
</dbReference>
<name>A0A8S2A9K7_ARAAE</name>
<dbReference type="CDD" id="cd15863">
    <property type="entry name" value="SNARE_GS27"/>
    <property type="match status" value="1"/>
</dbReference>
<evidence type="ECO:0000313" key="3">
    <source>
        <dbReference type="EMBL" id="CAE6033788.1"/>
    </source>
</evidence>
<keyword evidence="4" id="KW-1185">Reference proteome</keyword>
<proteinExistence type="predicted"/>
<feature type="region of interest" description="Disordered" evidence="1">
    <location>
        <begin position="360"/>
        <end position="383"/>
    </location>
</feature>
<dbReference type="PANTHER" id="PTHR36739">
    <property type="entry name" value="D-TAGATOSE-1,6-BISPHOSPHATE ALDOLASE SUBUNIT"/>
    <property type="match status" value="1"/>
</dbReference>